<feature type="site" description="Electron transfer via tryptophanyl radical" evidence="9">
    <location>
        <position position="355"/>
    </location>
</feature>
<organism evidence="12 13">
    <name type="scientific">Chlorobium limicola (strain DSM 245 / NBRC 103803 / 6330)</name>
    <dbReference type="NCBI Taxonomy" id="290315"/>
    <lineage>
        <taxon>Bacteria</taxon>
        <taxon>Pseudomonadati</taxon>
        <taxon>Chlorobiota</taxon>
        <taxon>Chlorobiia</taxon>
        <taxon>Chlorobiales</taxon>
        <taxon>Chlorobiaceae</taxon>
        <taxon>Chlorobium/Pelodictyon group</taxon>
        <taxon>Chlorobium</taxon>
    </lineage>
</organism>
<reference evidence="12 13" key="1">
    <citation type="submission" date="2008-05" db="EMBL/GenBank/DDBJ databases">
        <title>Complete sequence of Chlorobium limicola DSM 245.</title>
        <authorList>
            <consortium name="US DOE Joint Genome Institute"/>
            <person name="Lucas S."/>
            <person name="Copeland A."/>
            <person name="Lapidus A."/>
            <person name="Glavina del Rio T."/>
            <person name="Dalin E."/>
            <person name="Tice H."/>
            <person name="Bruce D."/>
            <person name="Goodwin L."/>
            <person name="Pitluck S."/>
            <person name="Schmutz J."/>
            <person name="Larimer F."/>
            <person name="Land M."/>
            <person name="Hauser L."/>
            <person name="Kyrpides N."/>
            <person name="Ovchinnikova G."/>
            <person name="Zhao F."/>
            <person name="Li T."/>
            <person name="Liu Z."/>
            <person name="Overmann J."/>
            <person name="Bryant D.A."/>
            <person name="Richardson P."/>
        </authorList>
    </citation>
    <scope>NUCLEOTIDE SEQUENCE [LARGE SCALE GENOMIC DNA]</scope>
    <source>
        <strain evidence="13">DSM 245 / NBRC 103803 / 6330</strain>
    </source>
</reference>
<evidence type="ECO:0000256" key="9">
    <source>
        <dbReference type="PIRSR" id="PIRSR602081-2"/>
    </source>
</evidence>
<evidence type="ECO:0000256" key="6">
    <source>
        <dbReference type="ARBA" id="ARBA00022991"/>
    </source>
</evidence>
<dbReference type="FunFam" id="1.10.579.10:FF:000003">
    <property type="entry name" value="Deoxyribodipyrimidine photo-lyase"/>
    <property type="match status" value="1"/>
</dbReference>
<comment type="cofactor">
    <cofactor evidence="8">
        <name>FAD</name>
        <dbReference type="ChEBI" id="CHEBI:57692"/>
    </cofactor>
    <text evidence="8">Binds 1 FAD per subunit.</text>
</comment>
<dbReference type="GO" id="GO:0032922">
    <property type="term" value="P:circadian regulation of gene expression"/>
    <property type="evidence" value="ECO:0007669"/>
    <property type="project" value="TreeGrafter"/>
</dbReference>
<dbReference type="Pfam" id="PF00875">
    <property type="entry name" value="DNA_photolyase"/>
    <property type="match status" value="1"/>
</dbReference>
<dbReference type="InterPro" id="IPR036134">
    <property type="entry name" value="Crypto/Photolyase_FAD-like_sf"/>
</dbReference>
<dbReference type="HOGENOM" id="CLU_010348_2_2_10"/>
<evidence type="ECO:0000313" key="13">
    <source>
        <dbReference type="Proteomes" id="UP000008841"/>
    </source>
</evidence>
<dbReference type="GO" id="GO:0071949">
    <property type="term" value="F:FAD binding"/>
    <property type="evidence" value="ECO:0007669"/>
    <property type="project" value="TreeGrafter"/>
</dbReference>
<feature type="site" description="Electron transfer via tryptophanyl radical" evidence="9">
    <location>
        <position position="378"/>
    </location>
</feature>
<sequence length="473" mass="53983">MSDNLTIHWFRQDLRLEDNPSLYYAALKGSVLPVYILDDRNAGDFRMGGANRWWLHHSLESLNRSLQGRLTLLMGDPLEILPALAASTGATKVYWNRCYEPWRISRDTRLKHKLREQGITAESYNGSMLWEPWEVHKSDGTPYKVFTPFYRKGCLSAASPRMPLPLPVKLDCPSPPEESLPLEALGLLPRIRWDRQLEPHWTIGENGALERLAIFLKHGLPGYREGRDFPARPNVSRLSPSLHFGEISPNQAWHGAIAAGSGIDLDHFQSELAWREFSYSLLYHNPGLPEKNLQKSFDRFPWEENPAALMRWQQGLTGYPIVDAGMRELWQTGYMHNRIRMVAGSFLVKNLLLHWHEGESWFRDCLADADLAINSASWQWIAGCGADAAPYFRIFNPVTQGQKFDADGSYTRRYLPELARLPDRYLFSPWEAPVSVLADAGIATGKTYPEPIVDLKSSRRQALEAYALTRNHS</sequence>
<evidence type="ECO:0000256" key="5">
    <source>
        <dbReference type="ARBA" id="ARBA00022827"/>
    </source>
</evidence>
<dbReference type="Pfam" id="PF03441">
    <property type="entry name" value="FAD_binding_7"/>
    <property type="match status" value="1"/>
</dbReference>
<dbReference type="GO" id="GO:0003677">
    <property type="term" value="F:DNA binding"/>
    <property type="evidence" value="ECO:0007669"/>
    <property type="project" value="TreeGrafter"/>
</dbReference>
<dbReference type="PANTHER" id="PTHR11455:SF18">
    <property type="entry name" value="SI:CH1073-390K14.1"/>
    <property type="match status" value="1"/>
</dbReference>
<dbReference type="PROSITE" id="PS51645">
    <property type="entry name" value="PHR_CRY_ALPHA_BETA"/>
    <property type="match status" value="1"/>
</dbReference>
<dbReference type="SUPFAM" id="SSF48173">
    <property type="entry name" value="Cryptochrome/photolyase FAD-binding domain"/>
    <property type="match status" value="1"/>
</dbReference>
<dbReference type="EMBL" id="CP001097">
    <property type="protein sequence ID" value="ACD90424.1"/>
    <property type="molecule type" value="Genomic_DNA"/>
</dbReference>
<dbReference type="AlphaFoldDB" id="B3ECZ9"/>
<dbReference type="Proteomes" id="UP000008841">
    <property type="component" value="Chromosome"/>
</dbReference>
<evidence type="ECO:0000259" key="11">
    <source>
        <dbReference type="PROSITE" id="PS51645"/>
    </source>
</evidence>
<dbReference type="KEGG" id="cli:Clim_1364"/>
<dbReference type="InterPro" id="IPR018394">
    <property type="entry name" value="DNA_photolyase_1_CS_C"/>
</dbReference>
<dbReference type="Gene3D" id="1.25.40.80">
    <property type="match status" value="1"/>
</dbReference>
<keyword evidence="12" id="KW-0456">Lyase</keyword>
<dbReference type="GO" id="GO:0043153">
    <property type="term" value="P:entrainment of circadian clock by photoperiod"/>
    <property type="evidence" value="ECO:0007669"/>
    <property type="project" value="TreeGrafter"/>
</dbReference>
<dbReference type="PANTHER" id="PTHR11455">
    <property type="entry name" value="CRYPTOCHROME"/>
    <property type="match status" value="1"/>
</dbReference>
<evidence type="ECO:0000256" key="2">
    <source>
        <dbReference type="ARBA" id="ARBA00013149"/>
    </source>
</evidence>
<evidence type="ECO:0000256" key="3">
    <source>
        <dbReference type="ARBA" id="ARBA00014046"/>
    </source>
</evidence>
<dbReference type="GO" id="GO:0003904">
    <property type="term" value="F:deoxyribodipyrimidine photo-lyase activity"/>
    <property type="evidence" value="ECO:0007669"/>
    <property type="project" value="UniProtKB-EC"/>
</dbReference>
<dbReference type="InterPro" id="IPR006050">
    <property type="entry name" value="DNA_photolyase_N"/>
</dbReference>
<gene>
    <name evidence="12" type="ordered locus">Clim_1364</name>
</gene>
<dbReference type="InterPro" id="IPR002081">
    <property type="entry name" value="Cryptochrome/DNA_photolyase_1"/>
</dbReference>
<dbReference type="GO" id="GO:0000719">
    <property type="term" value="P:photoreactive repair"/>
    <property type="evidence" value="ECO:0007669"/>
    <property type="project" value="UniProtKB-ARBA"/>
</dbReference>
<keyword evidence="6 10" id="KW-0157">Chromophore</keyword>
<dbReference type="OrthoDB" id="9772484at2"/>
<evidence type="ECO:0000256" key="1">
    <source>
        <dbReference type="ARBA" id="ARBA00001932"/>
    </source>
</evidence>
<dbReference type="GO" id="GO:0005737">
    <property type="term" value="C:cytoplasm"/>
    <property type="evidence" value="ECO:0007669"/>
    <property type="project" value="TreeGrafter"/>
</dbReference>
<comment type="catalytic activity">
    <reaction evidence="7">
        <text>cyclobutadipyrimidine (in DNA) = 2 pyrimidine residues (in DNA).</text>
        <dbReference type="EC" id="4.1.99.3"/>
    </reaction>
</comment>
<evidence type="ECO:0000313" key="12">
    <source>
        <dbReference type="EMBL" id="ACD90424.1"/>
    </source>
</evidence>
<dbReference type="SUPFAM" id="SSF52425">
    <property type="entry name" value="Cryptochrome/photolyase, N-terminal domain"/>
    <property type="match status" value="1"/>
</dbReference>
<dbReference type="Gene3D" id="3.40.50.620">
    <property type="entry name" value="HUPs"/>
    <property type="match status" value="1"/>
</dbReference>
<evidence type="ECO:0000256" key="7">
    <source>
        <dbReference type="ARBA" id="ARBA00033999"/>
    </source>
</evidence>
<dbReference type="RefSeq" id="WP_012466301.1">
    <property type="nucleotide sequence ID" value="NC_010803.1"/>
</dbReference>
<feature type="domain" description="Photolyase/cryptochrome alpha/beta" evidence="11">
    <location>
        <begin position="4"/>
        <end position="129"/>
    </location>
</feature>
<accession>B3ECZ9</accession>
<evidence type="ECO:0000256" key="8">
    <source>
        <dbReference type="PIRSR" id="PIRSR602081-1"/>
    </source>
</evidence>
<dbReference type="eggNOG" id="COG0415">
    <property type="taxonomic scope" value="Bacteria"/>
</dbReference>
<keyword evidence="5 8" id="KW-0274">FAD</keyword>
<keyword evidence="4 8" id="KW-0285">Flavoprotein</keyword>
<dbReference type="PROSITE" id="PS00394">
    <property type="entry name" value="DNA_PHOTOLYASES_1_1"/>
    <property type="match status" value="1"/>
</dbReference>
<name>B3ECZ9_CHLL2</name>
<protein>
    <recommendedName>
        <fullName evidence="3">Deoxyribodipyrimidine photo-lyase</fullName>
        <ecNumber evidence="2">4.1.99.3</ecNumber>
    </recommendedName>
</protein>
<feature type="binding site" evidence="8">
    <location>
        <position position="268"/>
    </location>
    <ligand>
        <name>FAD</name>
        <dbReference type="ChEBI" id="CHEBI:57692"/>
    </ligand>
</feature>
<dbReference type="PRINTS" id="PR00147">
    <property type="entry name" value="DNAPHOTLYASE"/>
</dbReference>
<feature type="binding site" evidence="8">
    <location>
        <begin position="368"/>
        <end position="370"/>
    </location>
    <ligand>
        <name>FAD</name>
        <dbReference type="ChEBI" id="CHEBI:57692"/>
    </ligand>
</feature>
<dbReference type="Gene3D" id="1.10.579.10">
    <property type="entry name" value="DNA Cyclobutane Dipyrimidine Photolyase, subunit A, domain 3"/>
    <property type="match status" value="1"/>
</dbReference>
<dbReference type="STRING" id="290315.Clim_1364"/>
<feature type="binding site" evidence="8">
    <location>
        <position position="223"/>
    </location>
    <ligand>
        <name>FAD</name>
        <dbReference type="ChEBI" id="CHEBI:57692"/>
    </ligand>
</feature>
<comment type="similarity">
    <text evidence="10">Belongs to the DNA photolyase family.</text>
</comment>
<dbReference type="InterPro" id="IPR005101">
    <property type="entry name" value="Cryptochr/Photolyase_FAD-bd"/>
</dbReference>
<dbReference type="EC" id="4.1.99.3" evidence="2"/>
<evidence type="ECO:0000256" key="4">
    <source>
        <dbReference type="ARBA" id="ARBA00022630"/>
    </source>
</evidence>
<dbReference type="InterPro" id="IPR014729">
    <property type="entry name" value="Rossmann-like_a/b/a_fold"/>
</dbReference>
<dbReference type="InterPro" id="IPR036155">
    <property type="entry name" value="Crypto/Photolyase_N_sf"/>
</dbReference>
<comment type="cofactor">
    <cofactor evidence="1">
        <name>(6R)-5,10-methylene-5,6,7,8-tetrahydrofolate</name>
        <dbReference type="ChEBI" id="CHEBI:15636"/>
    </cofactor>
</comment>
<evidence type="ECO:0000256" key="10">
    <source>
        <dbReference type="RuleBase" id="RU004182"/>
    </source>
</evidence>
<proteinExistence type="inferred from homology"/>
<feature type="site" description="Electron transfer via tryptophanyl radical" evidence="9">
    <location>
        <position position="302"/>
    </location>
</feature>